<dbReference type="PROSITE" id="PS50090">
    <property type="entry name" value="MYB_LIKE"/>
    <property type="match status" value="1"/>
</dbReference>
<reference evidence="6" key="1">
    <citation type="journal article" date="2012" name="Nature">
        <title>A physical, genetic and functional sequence assembly of the barley genome.</title>
        <authorList>
            <consortium name="The International Barley Genome Sequencing Consortium"/>
            <person name="Mayer K.F."/>
            <person name="Waugh R."/>
            <person name="Brown J.W."/>
            <person name="Schulman A."/>
            <person name="Langridge P."/>
            <person name="Platzer M."/>
            <person name="Fincher G.B."/>
            <person name="Muehlbauer G.J."/>
            <person name="Sato K."/>
            <person name="Close T.J."/>
            <person name="Wise R.P."/>
            <person name="Stein N."/>
        </authorList>
    </citation>
    <scope>NUCLEOTIDE SEQUENCE [LARGE SCALE GENOMIC DNA]</scope>
    <source>
        <strain evidence="6">cv. Morex</strain>
    </source>
</reference>
<organism evidence="5 6">
    <name type="scientific">Hordeum vulgare subsp. vulgare</name>
    <name type="common">Domesticated barley</name>
    <dbReference type="NCBI Taxonomy" id="112509"/>
    <lineage>
        <taxon>Eukaryota</taxon>
        <taxon>Viridiplantae</taxon>
        <taxon>Streptophyta</taxon>
        <taxon>Embryophyta</taxon>
        <taxon>Tracheophyta</taxon>
        <taxon>Spermatophyta</taxon>
        <taxon>Magnoliopsida</taxon>
        <taxon>Liliopsida</taxon>
        <taxon>Poales</taxon>
        <taxon>Poaceae</taxon>
        <taxon>BOP clade</taxon>
        <taxon>Pooideae</taxon>
        <taxon>Triticodae</taxon>
        <taxon>Triticeae</taxon>
        <taxon>Hordeinae</taxon>
        <taxon>Hordeum</taxon>
    </lineage>
</organism>
<dbReference type="SMR" id="A0A8I6Z747"/>
<dbReference type="GeneID" id="123411369"/>
<keyword evidence="6" id="KW-1185">Reference proteome</keyword>
<dbReference type="PROSITE" id="PS51294">
    <property type="entry name" value="HTH_MYB"/>
    <property type="match status" value="1"/>
</dbReference>
<feature type="region of interest" description="Disordered" evidence="2">
    <location>
        <begin position="132"/>
        <end position="152"/>
    </location>
</feature>
<sequence>MEQVEIWAPIFADPLPSQAEMEVYSTSLDYDNTDFQALLEGPQDEHDLDRLLKCAFNPTYIKELEFYSPTSDHGMTIQTFAPATPEALLEKEEAHATMALIGEGGEYGEGGEREVMKEGGGSMYTQPCHRRSRRLAPTTTSPKEGPCDLPDYMPKSGWTHKSRVRSARKRGTWSINTKPCSRDVCSVCEGQKHGRRRNNDHWTSEEVNKLVDAISAHGAGQWAELKKERFPESVRTAKHLTDKWRNLVKAFTGNVKRRISPHLDKDCIEKIQRLAAVYPLK</sequence>
<keyword evidence="1" id="KW-0238">DNA-binding</keyword>
<dbReference type="InterPro" id="IPR009057">
    <property type="entry name" value="Homeodomain-like_sf"/>
</dbReference>
<reference evidence="5" key="2">
    <citation type="submission" date="2020-10" db="EMBL/GenBank/DDBJ databases">
        <authorList>
            <person name="Scholz U."/>
            <person name="Mascher M."/>
            <person name="Fiebig A."/>
        </authorList>
    </citation>
    <scope>NUCLEOTIDE SEQUENCE [LARGE SCALE GENOMIC DNA]</scope>
    <source>
        <strain evidence="5">cv. Morex</strain>
    </source>
</reference>
<feature type="domain" description="HTH myb-type" evidence="4">
    <location>
        <begin position="194"/>
        <end position="252"/>
    </location>
</feature>
<dbReference type="EnsemblPlants" id="HORVU.MOREX.r3.7HG0744480.1">
    <property type="protein sequence ID" value="HORVU.MOREX.r3.7HG0744480.1"/>
    <property type="gene ID" value="HORVU.MOREX.r3.7HG0744480"/>
</dbReference>
<dbReference type="Gramene" id="HORVU.MOREX.r3.7HG0744480.1">
    <property type="protein sequence ID" value="HORVU.MOREX.r3.7HG0744480.1"/>
    <property type="gene ID" value="HORVU.MOREX.r3.7HG0744480"/>
</dbReference>
<evidence type="ECO:0000313" key="6">
    <source>
        <dbReference type="Proteomes" id="UP000011116"/>
    </source>
</evidence>
<feature type="domain" description="Myb-like" evidence="3">
    <location>
        <begin position="194"/>
        <end position="248"/>
    </location>
</feature>
<dbReference type="Pfam" id="PF00249">
    <property type="entry name" value="Myb_DNA-binding"/>
    <property type="match status" value="1"/>
</dbReference>
<dbReference type="CDD" id="cd11660">
    <property type="entry name" value="SANT_TRF"/>
    <property type="match status" value="1"/>
</dbReference>
<evidence type="ECO:0000259" key="4">
    <source>
        <dbReference type="PROSITE" id="PS51294"/>
    </source>
</evidence>
<dbReference type="RefSeq" id="XP_044960238.1">
    <property type="nucleotide sequence ID" value="XM_045104303.1"/>
</dbReference>
<evidence type="ECO:0000256" key="2">
    <source>
        <dbReference type="SAM" id="MobiDB-lite"/>
    </source>
</evidence>
<dbReference type="Proteomes" id="UP000011116">
    <property type="component" value="Chromosome 7H"/>
</dbReference>
<gene>
    <name evidence="5" type="primary">LOC123411369</name>
</gene>
<dbReference type="SMART" id="SM00717">
    <property type="entry name" value="SANT"/>
    <property type="match status" value="1"/>
</dbReference>
<dbReference type="PANTHER" id="PTHR47122">
    <property type="entry name" value="MYB-LIKE DNA-BINDING DOMAIN CONTAINING PROTEIN, EXPRESSED"/>
    <property type="match status" value="1"/>
</dbReference>
<accession>A0A8I6Z747</accession>
<proteinExistence type="predicted"/>
<protein>
    <recommendedName>
        <fullName evidence="7">Myb-like domain-containing protein</fullName>
    </recommendedName>
</protein>
<dbReference type="GO" id="GO:0003677">
    <property type="term" value="F:DNA binding"/>
    <property type="evidence" value="ECO:0007669"/>
    <property type="project" value="UniProtKB-KW"/>
</dbReference>
<evidence type="ECO:0000313" key="5">
    <source>
        <dbReference type="EnsemblPlants" id="HORVU.MOREX.r3.7HG0744480.1"/>
    </source>
</evidence>
<dbReference type="InterPro" id="IPR017930">
    <property type="entry name" value="Myb_dom"/>
</dbReference>
<dbReference type="SUPFAM" id="SSF46689">
    <property type="entry name" value="Homeodomain-like"/>
    <property type="match status" value="1"/>
</dbReference>
<evidence type="ECO:0008006" key="7">
    <source>
        <dbReference type="Google" id="ProtNLM"/>
    </source>
</evidence>
<dbReference type="Gene3D" id="1.10.246.220">
    <property type="match status" value="1"/>
</dbReference>
<reference evidence="5" key="3">
    <citation type="submission" date="2022-01" db="UniProtKB">
        <authorList>
            <consortium name="EnsemblPlants"/>
        </authorList>
    </citation>
    <scope>IDENTIFICATION</scope>
    <source>
        <strain evidence="5">subsp. vulgare</strain>
    </source>
</reference>
<evidence type="ECO:0000259" key="3">
    <source>
        <dbReference type="PROSITE" id="PS50090"/>
    </source>
</evidence>
<dbReference type="PANTHER" id="PTHR47122:SF10">
    <property type="entry name" value="MYB-LIKE DOMAIN-CONTAINING PROTEIN"/>
    <property type="match status" value="1"/>
</dbReference>
<evidence type="ECO:0000256" key="1">
    <source>
        <dbReference type="ARBA" id="ARBA00023125"/>
    </source>
</evidence>
<dbReference type="InterPro" id="IPR001005">
    <property type="entry name" value="SANT/Myb"/>
</dbReference>
<dbReference type="AlphaFoldDB" id="A0A8I6Z747"/>
<name>A0A8I6Z747_HORVV</name>